<reference evidence="1 2" key="1">
    <citation type="journal article" date="2015" name="Genome Announc.">
        <title>Genomes of Geoalkalibacter ferrihydriticus Z-0531T and Geoalkalibacter subterraneus Red1T, Two Haloalkaliphilic Metal-Reducing Deltaproteobacteria.</title>
        <authorList>
            <person name="Badalamenti J.P."/>
            <person name="Krajmalnik-Brown R."/>
            <person name="Torres C.I."/>
            <person name="Bond D.R."/>
        </authorList>
    </citation>
    <scope>NUCLEOTIDE SEQUENCE [LARGE SCALE GENOMIC DNA]</scope>
    <source>
        <strain evidence="1 2">Red1</strain>
    </source>
</reference>
<dbReference type="RefSeq" id="WP_040200115.1">
    <property type="nucleotide sequence ID" value="NZ_CP010311.1"/>
</dbReference>
<sequence>MKKKILLVDDDHFFRICQAIFLREGVEVESPLVMEPEKWDPGRYSLVIGSYPMAAPFFLRISEWKIPVFILSEGLSRELISLMKKIPNSRFFLKPLDFDHFRGIVCNVVHSE</sequence>
<dbReference type="SUPFAM" id="SSF52172">
    <property type="entry name" value="CheY-like"/>
    <property type="match status" value="1"/>
</dbReference>
<gene>
    <name evidence="1" type="ORF">GSUB_07895</name>
</gene>
<name>A0A0B5FEA1_9BACT</name>
<dbReference type="OrthoDB" id="5397893at2"/>
<dbReference type="STRING" id="483547.GSUB_07895"/>
<dbReference type="HOGENOM" id="CLU_2142323_0_0_7"/>
<dbReference type="InterPro" id="IPR011006">
    <property type="entry name" value="CheY-like_superfamily"/>
</dbReference>
<dbReference type="KEGG" id="gsb:GSUB_07895"/>
<evidence type="ECO:0000313" key="2">
    <source>
        <dbReference type="Proteomes" id="UP000035036"/>
    </source>
</evidence>
<dbReference type="EMBL" id="CP010311">
    <property type="protein sequence ID" value="AJF06482.1"/>
    <property type="molecule type" value="Genomic_DNA"/>
</dbReference>
<protein>
    <recommendedName>
        <fullName evidence="3">Response regulatory domain-containing protein</fullName>
    </recommendedName>
</protein>
<organism evidence="1 2">
    <name type="scientific">Geoalkalibacter subterraneus</name>
    <dbReference type="NCBI Taxonomy" id="483547"/>
    <lineage>
        <taxon>Bacteria</taxon>
        <taxon>Pseudomonadati</taxon>
        <taxon>Thermodesulfobacteriota</taxon>
        <taxon>Desulfuromonadia</taxon>
        <taxon>Desulfuromonadales</taxon>
        <taxon>Geoalkalibacteraceae</taxon>
        <taxon>Geoalkalibacter</taxon>
    </lineage>
</organism>
<evidence type="ECO:0000313" key="1">
    <source>
        <dbReference type="EMBL" id="AJF06482.1"/>
    </source>
</evidence>
<dbReference type="Proteomes" id="UP000035036">
    <property type="component" value="Chromosome"/>
</dbReference>
<evidence type="ECO:0008006" key="3">
    <source>
        <dbReference type="Google" id="ProtNLM"/>
    </source>
</evidence>
<accession>A0A0B5FEA1</accession>
<dbReference type="AlphaFoldDB" id="A0A0B5FEA1"/>
<proteinExistence type="predicted"/>
<keyword evidence="2" id="KW-1185">Reference proteome</keyword>